<dbReference type="EMBL" id="NIVX01000083">
    <property type="protein sequence ID" value="OWQ72854.1"/>
    <property type="molecule type" value="Genomic_DNA"/>
</dbReference>
<evidence type="ECO:0000313" key="3">
    <source>
        <dbReference type="Proteomes" id="UP000197090"/>
    </source>
</evidence>
<feature type="domain" description="Aminoglycoside phosphotransferase" evidence="1">
    <location>
        <begin position="27"/>
        <end position="276"/>
    </location>
</feature>
<dbReference type="Proteomes" id="UP000197090">
    <property type="component" value="Unassembled WGS sequence"/>
</dbReference>
<comment type="caution">
    <text evidence="2">The sequence shown here is derived from an EMBL/GenBank/DDBJ whole genome shotgun (WGS) entry which is preliminary data.</text>
</comment>
<dbReference type="Gene3D" id="3.30.200.20">
    <property type="entry name" value="Phosphorylase Kinase, domain 1"/>
    <property type="match status" value="1"/>
</dbReference>
<dbReference type="InterPro" id="IPR002575">
    <property type="entry name" value="Aminoglycoside_PTrfase"/>
</dbReference>
<dbReference type="Gene3D" id="1.10.510.10">
    <property type="entry name" value="Transferase(Phosphotransferase) domain 1"/>
    <property type="match status" value="1"/>
</dbReference>
<dbReference type="RefSeq" id="WP_088497302.1">
    <property type="nucleotide sequence ID" value="NZ_NIVX01000083.1"/>
</dbReference>
<evidence type="ECO:0000259" key="1">
    <source>
        <dbReference type="Pfam" id="PF01636"/>
    </source>
</evidence>
<protein>
    <submittedName>
        <fullName evidence="2">Spectinomycin phosphotransferase</fullName>
    </submittedName>
</protein>
<dbReference type="GO" id="GO:0016740">
    <property type="term" value="F:transferase activity"/>
    <property type="evidence" value="ECO:0007669"/>
    <property type="project" value="UniProtKB-KW"/>
</dbReference>
<gene>
    <name evidence="2" type="ORF">CEE63_13490</name>
</gene>
<dbReference type="Gene3D" id="1.20.58.840">
    <property type="match status" value="1"/>
</dbReference>
<sequence>MSSASAQHLGEVLQQSYGITATAVVPRPVGADANASVYRIDARRGQWWLKCRSYQVAPAVWDTLHWLRGTLGVEEIVAPWPALTGGASVQRWGLQFTLFPYVEGQSGFEAALSRTQWQRLGEVLRRLHEACPPPALQEALPSIRMETAALETVGQWLAGEGLAAAKDGLGRAFVSVWDQQHARIAALHAQALQLHAALQDVPVRLHLCHTDLHAGNLLMGNDGGLHLIDWDGLSLAPRERDLMFIGGAVGGRWGRENPVGFEEGYGSDRGDPRWIAWYRHWRILQDLIEFQQVLLGSDGEDRSPQLRRQSLHFLSEQFAPGNVFDAAERVYHALD</sequence>
<accession>A0A246I3I9</accession>
<dbReference type="AlphaFoldDB" id="A0A246I3I9"/>
<proteinExistence type="predicted"/>
<dbReference type="InterPro" id="IPR011009">
    <property type="entry name" value="Kinase-like_dom_sf"/>
</dbReference>
<name>A0A246I3I9_STEMA</name>
<keyword evidence="2" id="KW-0808">Transferase</keyword>
<reference evidence="2 3" key="1">
    <citation type="submission" date="2017-06" db="EMBL/GenBank/DDBJ databases">
        <authorList>
            <person name="Kim H.J."/>
            <person name="Triplett B.A."/>
        </authorList>
    </citation>
    <scope>NUCLEOTIDE SEQUENCE [LARGE SCALE GENOMIC DNA]</scope>
    <source>
        <strain evidence="2 3">594</strain>
    </source>
</reference>
<dbReference type="SUPFAM" id="SSF56112">
    <property type="entry name" value="Protein kinase-like (PK-like)"/>
    <property type="match status" value="1"/>
</dbReference>
<organism evidence="2 3">
    <name type="scientific">Stenotrophomonas maltophilia</name>
    <name type="common">Pseudomonas maltophilia</name>
    <name type="synonym">Xanthomonas maltophilia</name>
    <dbReference type="NCBI Taxonomy" id="40324"/>
    <lineage>
        <taxon>Bacteria</taxon>
        <taxon>Pseudomonadati</taxon>
        <taxon>Pseudomonadota</taxon>
        <taxon>Gammaproteobacteria</taxon>
        <taxon>Lysobacterales</taxon>
        <taxon>Lysobacteraceae</taxon>
        <taxon>Stenotrophomonas</taxon>
        <taxon>Stenotrophomonas maltophilia group</taxon>
    </lineage>
</organism>
<dbReference type="Pfam" id="PF01636">
    <property type="entry name" value="APH"/>
    <property type="match status" value="1"/>
</dbReference>
<evidence type="ECO:0000313" key="2">
    <source>
        <dbReference type="EMBL" id="OWQ72854.1"/>
    </source>
</evidence>